<accession>A0A4Y1RMM7</accession>
<dbReference type="InterPro" id="IPR037045">
    <property type="entry name" value="S8pro/Inhibitor_I9_sf"/>
</dbReference>
<dbReference type="EMBL" id="AP019302">
    <property type="protein sequence ID" value="BBH05157.1"/>
    <property type="molecule type" value="Genomic_DNA"/>
</dbReference>
<evidence type="ECO:0000259" key="12">
    <source>
        <dbReference type="Pfam" id="PF05922"/>
    </source>
</evidence>
<keyword evidence="7 9" id="KW-0720">Serine protease</keyword>
<keyword evidence="3" id="KW-0964">Secreted</keyword>
<evidence type="ECO:0000256" key="5">
    <source>
        <dbReference type="ARBA" id="ARBA00022729"/>
    </source>
</evidence>
<comment type="similarity">
    <text evidence="2 9">Belongs to the peptidase S8 family.</text>
</comment>
<evidence type="ECO:0000313" key="14">
    <source>
        <dbReference type="EMBL" id="BBH05157.1"/>
    </source>
</evidence>
<dbReference type="PROSITE" id="PS00138">
    <property type="entry name" value="SUBTILASE_SER"/>
    <property type="match status" value="1"/>
</dbReference>
<feature type="domain" description="PA" evidence="11">
    <location>
        <begin position="408"/>
        <end position="482"/>
    </location>
</feature>
<evidence type="ECO:0000256" key="2">
    <source>
        <dbReference type="ARBA" id="ARBA00011073"/>
    </source>
</evidence>
<dbReference type="CDD" id="cd04852">
    <property type="entry name" value="Peptidases_S8_3"/>
    <property type="match status" value="1"/>
</dbReference>
<dbReference type="InterPro" id="IPR045051">
    <property type="entry name" value="SBT"/>
</dbReference>
<dbReference type="SUPFAM" id="SSF52743">
    <property type="entry name" value="Subtilisin-like"/>
    <property type="match status" value="1"/>
</dbReference>
<feature type="domain" description="Subtilisin-like protease fibronectin type-III" evidence="13">
    <location>
        <begin position="678"/>
        <end position="771"/>
    </location>
</feature>
<dbReference type="InterPro" id="IPR000209">
    <property type="entry name" value="Peptidase_S8/S53_dom"/>
</dbReference>
<evidence type="ECO:0000256" key="9">
    <source>
        <dbReference type="PROSITE-ProRule" id="PRU01240"/>
    </source>
</evidence>
<dbReference type="PROSITE" id="PS51892">
    <property type="entry name" value="SUBTILASE"/>
    <property type="match status" value="1"/>
</dbReference>
<dbReference type="AlphaFoldDB" id="A0A4Y1RMM7"/>
<dbReference type="Gene3D" id="3.40.50.200">
    <property type="entry name" value="Peptidase S8/S53 domain"/>
    <property type="match status" value="1"/>
</dbReference>
<feature type="non-terminal residue" evidence="14">
    <location>
        <position position="794"/>
    </location>
</feature>
<dbReference type="CDD" id="cd02120">
    <property type="entry name" value="PA_subtilisin_like"/>
    <property type="match status" value="1"/>
</dbReference>
<dbReference type="Gene3D" id="3.50.30.30">
    <property type="match status" value="1"/>
</dbReference>
<keyword evidence="6 9" id="KW-0378">Hydrolase</keyword>
<dbReference type="FunFam" id="3.40.50.200:FF:000006">
    <property type="entry name" value="Subtilisin-like protease SBT1.5"/>
    <property type="match status" value="1"/>
</dbReference>
<dbReference type="InterPro" id="IPR036852">
    <property type="entry name" value="Peptidase_S8/S53_dom_sf"/>
</dbReference>
<dbReference type="Pfam" id="PF02225">
    <property type="entry name" value="PA"/>
    <property type="match status" value="1"/>
</dbReference>
<dbReference type="InterPro" id="IPR015500">
    <property type="entry name" value="Peptidase_S8_subtilisin-rel"/>
</dbReference>
<evidence type="ECO:0000256" key="4">
    <source>
        <dbReference type="ARBA" id="ARBA00022670"/>
    </source>
</evidence>
<reference evidence="14" key="1">
    <citation type="journal article" date="2019" name="Science">
        <title>Mutation of a bHLH transcription factor allowed almond domestication.</title>
        <authorList>
            <person name="Sanchez-Perez R."/>
            <person name="Pavan S."/>
            <person name="Mazzeo R."/>
            <person name="Moldovan C."/>
            <person name="Aiese Cigliano R."/>
            <person name="Del Cueto J."/>
            <person name="Ricciardi F."/>
            <person name="Lotti C."/>
            <person name="Ricciardi L."/>
            <person name="Dicenta F."/>
            <person name="Lopez-Marques R.L."/>
            <person name="Lindberg Moller B."/>
        </authorList>
    </citation>
    <scope>NUCLEOTIDE SEQUENCE</scope>
</reference>
<keyword evidence="4 9" id="KW-0645">Protease</keyword>
<dbReference type="PANTHER" id="PTHR10795">
    <property type="entry name" value="PROPROTEIN CONVERTASE SUBTILISIN/KEXIN"/>
    <property type="match status" value="1"/>
</dbReference>
<feature type="domain" description="Peptidase S8/S53" evidence="10">
    <location>
        <begin position="151"/>
        <end position="623"/>
    </location>
</feature>
<dbReference type="GO" id="GO:0006508">
    <property type="term" value="P:proteolysis"/>
    <property type="evidence" value="ECO:0007669"/>
    <property type="project" value="UniProtKB-KW"/>
</dbReference>
<dbReference type="PRINTS" id="PR00723">
    <property type="entry name" value="SUBTILISIN"/>
</dbReference>
<comment type="subcellular location">
    <subcellularLocation>
        <location evidence="1">Secreted</location>
    </subcellularLocation>
</comment>
<dbReference type="Pfam" id="PF05922">
    <property type="entry name" value="Inhibitor_I9"/>
    <property type="match status" value="1"/>
</dbReference>
<feature type="active site" description="Charge relay system" evidence="8 9">
    <location>
        <position position="564"/>
    </location>
</feature>
<evidence type="ECO:0000256" key="8">
    <source>
        <dbReference type="PIRSR" id="PIRSR615500-1"/>
    </source>
</evidence>
<keyword evidence="5" id="KW-0732">Signal</keyword>
<dbReference type="InterPro" id="IPR041469">
    <property type="entry name" value="Subtilisin-like_FN3"/>
</dbReference>
<evidence type="ECO:0000259" key="11">
    <source>
        <dbReference type="Pfam" id="PF02225"/>
    </source>
</evidence>
<sequence length="794" mass="85239">SQQKPARRCLRANFNEKCRHCPTSLTQFGLTRALTLLFFIAFTLAHGATANKKFTWGTTLTPTLNLSSEQTMRFLLHIVGAQDAALHHYSKTFQGFSARLTPEQAQQLAESDSVVSVFESKTNRLSTTHSWDFLGLDSIPQYNQMPMDSKSNVIVGVIDTGVWPESESFSDKGLGPVPEKFKGECVTGENFTLANCNRKIIGSRFYVQGFEVENGPLESFAPLPFFRSARDSDGHGSHTGSTIAGSVVPNASFFGMARGTARGGAPSTRLAIYKACWFNLCSDADVLSAMDDAIYDGVDILSLSLGPDPPQPTYFENAISIGAFHAFHRGILVSASAGNSGFPSTACNVAPWILTVAASTLDREFHSNVYLGNSRILKGSSLNPLKMERSYGLIAASAAALPGVTAKNASFCKNNTLNASLIKGKIVVCTFETFTDNRTDKSIVVRQGGGVGMILIDPFLKDVGFQFVIPGTLIGQEEAQELQEYMMTEKNPVAIISPTITFLKTKPAPEMGVFSSMGPNIITPDIIKPDVTGPGVNVLAAWSPVATAATAEMSVNYNIISGTSMSCPHVSAVAAILKSYQPSWSPAAIMSAIMTTATVLDNSRSTIGRDPNGTPTTPFDYGSGHINPAAAIDPGLVYDFDSHDIINFLCSTGASPLQLKNLTGSLVYCQKSPTPSYNFNYPSIGVSKMNGRVSVHRTVTYYGKGSTVYVANVDYPAGVNVTVTPSKLKFTKTGEKMSFRVDFAAFKNSNGSFVFGALTWSNGIQKVRSPIGLNILYLDDGLNLSIVPSKATSR</sequence>
<evidence type="ECO:0000256" key="1">
    <source>
        <dbReference type="ARBA" id="ARBA00004613"/>
    </source>
</evidence>
<feature type="domain" description="Inhibitor I9" evidence="12">
    <location>
        <begin position="81"/>
        <end position="125"/>
    </location>
</feature>
<dbReference type="InterPro" id="IPR010259">
    <property type="entry name" value="S8pro/Inhibitor_I9"/>
</dbReference>
<protein>
    <submittedName>
        <fullName evidence="14">Subtilisin-like serine endopeptidase family protein</fullName>
    </submittedName>
</protein>
<dbReference type="InterPro" id="IPR023828">
    <property type="entry name" value="Peptidase_S8_Ser-AS"/>
</dbReference>
<dbReference type="GO" id="GO:0009610">
    <property type="term" value="P:response to symbiotic fungus"/>
    <property type="evidence" value="ECO:0007669"/>
    <property type="project" value="UniProtKB-ARBA"/>
</dbReference>
<dbReference type="Pfam" id="PF17766">
    <property type="entry name" value="fn3_6"/>
    <property type="match status" value="1"/>
</dbReference>
<gene>
    <name evidence="14" type="ORF">Prudu_016466</name>
</gene>
<dbReference type="InterPro" id="IPR003137">
    <property type="entry name" value="PA_domain"/>
</dbReference>
<evidence type="ECO:0000259" key="13">
    <source>
        <dbReference type="Pfam" id="PF17766"/>
    </source>
</evidence>
<dbReference type="Gene3D" id="2.60.40.2310">
    <property type="match status" value="1"/>
</dbReference>
<dbReference type="InterPro" id="IPR034197">
    <property type="entry name" value="Peptidases_S8_3"/>
</dbReference>
<feature type="non-terminal residue" evidence="14">
    <location>
        <position position="1"/>
    </location>
</feature>
<evidence type="ECO:0000256" key="7">
    <source>
        <dbReference type="ARBA" id="ARBA00022825"/>
    </source>
</evidence>
<evidence type="ECO:0000256" key="3">
    <source>
        <dbReference type="ARBA" id="ARBA00022525"/>
    </source>
</evidence>
<evidence type="ECO:0000259" key="10">
    <source>
        <dbReference type="Pfam" id="PF00082"/>
    </source>
</evidence>
<name>A0A4Y1RMM7_PRUDU</name>
<dbReference type="GO" id="GO:0005576">
    <property type="term" value="C:extracellular region"/>
    <property type="evidence" value="ECO:0007669"/>
    <property type="project" value="UniProtKB-SubCell"/>
</dbReference>
<organism evidence="14">
    <name type="scientific">Prunus dulcis</name>
    <name type="common">Almond</name>
    <name type="synonym">Amygdalus dulcis</name>
    <dbReference type="NCBI Taxonomy" id="3755"/>
    <lineage>
        <taxon>Eukaryota</taxon>
        <taxon>Viridiplantae</taxon>
        <taxon>Streptophyta</taxon>
        <taxon>Embryophyta</taxon>
        <taxon>Tracheophyta</taxon>
        <taxon>Spermatophyta</taxon>
        <taxon>Magnoliopsida</taxon>
        <taxon>eudicotyledons</taxon>
        <taxon>Gunneridae</taxon>
        <taxon>Pentapetalae</taxon>
        <taxon>rosids</taxon>
        <taxon>fabids</taxon>
        <taxon>Rosales</taxon>
        <taxon>Rosaceae</taxon>
        <taxon>Amygdaloideae</taxon>
        <taxon>Amygdaleae</taxon>
        <taxon>Prunus</taxon>
    </lineage>
</organism>
<dbReference type="GO" id="GO:0009609">
    <property type="term" value="P:response to symbiotic bacterium"/>
    <property type="evidence" value="ECO:0007669"/>
    <property type="project" value="UniProtKB-ARBA"/>
</dbReference>
<feature type="active site" description="Charge relay system" evidence="8 9">
    <location>
        <position position="235"/>
    </location>
</feature>
<proteinExistence type="inferred from homology"/>
<evidence type="ECO:0000256" key="6">
    <source>
        <dbReference type="ARBA" id="ARBA00022801"/>
    </source>
</evidence>
<dbReference type="Gene3D" id="3.30.70.80">
    <property type="entry name" value="Peptidase S8 propeptide/proteinase inhibitor I9"/>
    <property type="match status" value="1"/>
</dbReference>
<dbReference type="Pfam" id="PF00082">
    <property type="entry name" value="Peptidase_S8"/>
    <property type="match status" value="1"/>
</dbReference>
<feature type="active site" description="Charge relay system" evidence="8 9">
    <location>
        <position position="159"/>
    </location>
</feature>
<dbReference type="GO" id="GO:0004252">
    <property type="term" value="F:serine-type endopeptidase activity"/>
    <property type="evidence" value="ECO:0007669"/>
    <property type="project" value="UniProtKB-UniRule"/>
</dbReference>